<feature type="compositionally biased region" description="Polar residues" evidence="1">
    <location>
        <begin position="95"/>
        <end position="111"/>
    </location>
</feature>
<sequence length="118" mass="12742">MKTSKSKWAITSLTAIAFIFGLFFLVKAVEVNKDQPTKKFATTAWYSVSNPADPEVSGAPIPAPPVNDPNNCAQNNTEILCAVELEVPSEDYEFTSPQKLSSLPSGVTPTGNDAHRDE</sequence>
<evidence type="ECO:0000313" key="2">
    <source>
        <dbReference type="EMBL" id="MFD2548985.1"/>
    </source>
</evidence>
<protein>
    <recommendedName>
        <fullName evidence="4">Energy transducer TonB</fullName>
    </recommendedName>
</protein>
<dbReference type="EMBL" id="JBHULR010000007">
    <property type="protein sequence ID" value="MFD2548985.1"/>
    <property type="molecule type" value="Genomic_DNA"/>
</dbReference>
<proteinExistence type="predicted"/>
<keyword evidence="3" id="KW-1185">Reference proteome</keyword>
<evidence type="ECO:0000256" key="1">
    <source>
        <dbReference type="SAM" id="MobiDB-lite"/>
    </source>
</evidence>
<dbReference type="RefSeq" id="WP_380905302.1">
    <property type="nucleotide sequence ID" value="NZ_JBHUEG010000006.1"/>
</dbReference>
<accession>A0ABW5KKW6</accession>
<evidence type="ECO:0000313" key="3">
    <source>
        <dbReference type="Proteomes" id="UP001597545"/>
    </source>
</evidence>
<comment type="caution">
    <text evidence="2">The sequence shown here is derived from an EMBL/GenBank/DDBJ whole genome shotgun (WGS) entry which is preliminary data.</text>
</comment>
<reference evidence="3" key="1">
    <citation type="journal article" date="2019" name="Int. J. Syst. Evol. Microbiol.">
        <title>The Global Catalogue of Microorganisms (GCM) 10K type strain sequencing project: providing services to taxonomists for standard genome sequencing and annotation.</title>
        <authorList>
            <consortium name="The Broad Institute Genomics Platform"/>
            <consortium name="The Broad Institute Genome Sequencing Center for Infectious Disease"/>
            <person name="Wu L."/>
            <person name="Ma J."/>
        </authorList>
    </citation>
    <scope>NUCLEOTIDE SEQUENCE [LARGE SCALE GENOMIC DNA]</scope>
    <source>
        <strain evidence="3">KCTC 42662</strain>
    </source>
</reference>
<evidence type="ECO:0008006" key="4">
    <source>
        <dbReference type="Google" id="ProtNLM"/>
    </source>
</evidence>
<name>A0ABW5KKW6_9SPHI</name>
<organism evidence="2 3">
    <name type="scientific">Sphingobacterium suaedae</name>
    <dbReference type="NCBI Taxonomy" id="1686402"/>
    <lineage>
        <taxon>Bacteria</taxon>
        <taxon>Pseudomonadati</taxon>
        <taxon>Bacteroidota</taxon>
        <taxon>Sphingobacteriia</taxon>
        <taxon>Sphingobacteriales</taxon>
        <taxon>Sphingobacteriaceae</taxon>
        <taxon>Sphingobacterium</taxon>
    </lineage>
</organism>
<gene>
    <name evidence="2" type="ORF">ACFSR5_15145</name>
</gene>
<dbReference type="Proteomes" id="UP001597545">
    <property type="component" value="Unassembled WGS sequence"/>
</dbReference>
<feature type="region of interest" description="Disordered" evidence="1">
    <location>
        <begin position="92"/>
        <end position="118"/>
    </location>
</feature>